<dbReference type="EMBL" id="CAJOBE010027685">
    <property type="protein sequence ID" value="CAF4278523.1"/>
    <property type="molecule type" value="Genomic_DNA"/>
</dbReference>
<protein>
    <recommendedName>
        <fullName evidence="1">C2H2-type domain-containing protein</fullName>
    </recommendedName>
</protein>
<dbReference type="Proteomes" id="UP000663874">
    <property type="component" value="Unassembled WGS sequence"/>
</dbReference>
<evidence type="ECO:0000259" key="1">
    <source>
        <dbReference type="PROSITE" id="PS00028"/>
    </source>
</evidence>
<gene>
    <name evidence="2" type="ORF">FNK824_LOCUS39803</name>
</gene>
<organism evidence="2 3">
    <name type="scientific">Rotaria sordida</name>
    <dbReference type="NCBI Taxonomy" id="392033"/>
    <lineage>
        <taxon>Eukaryota</taxon>
        <taxon>Metazoa</taxon>
        <taxon>Spiralia</taxon>
        <taxon>Gnathifera</taxon>
        <taxon>Rotifera</taxon>
        <taxon>Eurotatoria</taxon>
        <taxon>Bdelloidea</taxon>
        <taxon>Philodinida</taxon>
        <taxon>Philodinidae</taxon>
        <taxon>Rotaria</taxon>
    </lineage>
</organism>
<feature type="non-terminal residue" evidence="2">
    <location>
        <position position="278"/>
    </location>
</feature>
<evidence type="ECO:0000313" key="3">
    <source>
        <dbReference type="Proteomes" id="UP000663874"/>
    </source>
</evidence>
<sequence length="278" mass="31677">LYKSLSLTEFKCYSHTDDNKLKPILIVFTDGGPDENPRFPKARQCYSDFFLRTNLDALFVATNAPGYSAFNPIERRMAPLKVLAEVWSNTVIATHAVVAEYIPPSTNLYKPNDPDEQWKSKHVRQSQYCLQIVKCDDINCCSPLRTNLKSILSNGFLPPPILYKCTNTGINYGEKSKNIGSFGGLLQRLALNSIQPQTKLLQVPFDYYCPTVEEKLTKRTCEICGLYLPSKTATTSHNKIHRKHRTKNSSSLQVKLQELLIQSPEFESNDEFFVRCLR</sequence>
<dbReference type="PROSITE" id="PS00028">
    <property type="entry name" value="ZINC_FINGER_C2H2_1"/>
    <property type="match status" value="1"/>
</dbReference>
<proteinExistence type="predicted"/>
<comment type="caution">
    <text evidence="2">The sequence shown here is derived from an EMBL/GenBank/DDBJ whole genome shotgun (WGS) entry which is preliminary data.</text>
</comment>
<dbReference type="InterPro" id="IPR013087">
    <property type="entry name" value="Znf_C2H2_type"/>
</dbReference>
<name>A0A820GHE6_9BILA</name>
<evidence type="ECO:0000313" key="2">
    <source>
        <dbReference type="EMBL" id="CAF4278523.1"/>
    </source>
</evidence>
<reference evidence="2" key="1">
    <citation type="submission" date="2021-02" db="EMBL/GenBank/DDBJ databases">
        <authorList>
            <person name="Nowell W R."/>
        </authorList>
    </citation>
    <scope>NUCLEOTIDE SEQUENCE</scope>
</reference>
<dbReference type="AlphaFoldDB" id="A0A820GHE6"/>
<dbReference type="PANTHER" id="PTHR46954">
    <property type="entry name" value="C2H2-TYPE DOMAIN-CONTAINING PROTEIN"/>
    <property type="match status" value="1"/>
</dbReference>
<feature type="domain" description="C2H2-type" evidence="1">
    <location>
        <begin position="221"/>
        <end position="241"/>
    </location>
</feature>
<dbReference type="PANTHER" id="PTHR46954:SF1">
    <property type="entry name" value="C2H2-TYPE DOMAIN-CONTAINING PROTEIN"/>
    <property type="match status" value="1"/>
</dbReference>
<accession>A0A820GHE6</accession>